<dbReference type="InterPro" id="IPR016039">
    <property type="entry name" value="Thiolase-like"/>
</dbReference>
<keyword evidence="4" id="KW-0012">Acyltransferase</keyword>
<dbReference type="Pfam" id="PF16197">
    <property type="entry name" value="KAsynt_C_assoc"/>
    <property type="match status" value="1"/>
</dbReference>
<keyword evidence="1" id="KW-0596">Phosphopantetheine</keyword>
<name>A0A1H9QWW6_9ACTN</name>
<dbReference type="Pfam" id="PF00109">
    <property type="entry name" value="ketoacyl-synt"/>
    <property type="match status" value="1"/>
</dbReference>
<keyword evidence="2" id="KW-0597">Phosphoprotein</keyword>
<dbReference type="PANTHER" id="PTHR43775">
    <property type="entry name" value="FATTY ACID SYNTHASE"/>
    <property type="match status" value="1"/>
</dbReference>
<feature type="region of interest" description="Disordered" evidence="6">
    <location>
        <begin position="577"/>
        <end position="617"/>
    </location>
</feature>
<dbReference type="InterPro" id="IPR018201">
    <property type="entry name" value="Ketoacyl_synth_AS"/>
</dbReference>
<dbReference type="PANTHER" id="PTHR43775:SF37">
    <property type="entry name" value="SI:DKEY-61P9.11"/>
    <property type="match status" value="1"/>
</dbReference>
<evidence type="ECO:0000256" key="1">
    <source>
        <dbReference type="ARBA" id="ARBA00022450"/>
    </source>
</evidence>
<dbReference type="SUPFAM" id="SSF53901">
    <property type="entry name" value="Thiolase-like"/>
    <property type="match status" value="1"/>
</dbReference>
<dbReference type="SMART" id="SM00825">
    <property type="entry name" value="PKS_KS"/>
    <property type="match status" value="1"/>
</dbReference>
<dbReference type="PROSITE" id="PS00606">
    <property type="entry name" value="KS3_1"/>
    <property type="match status" value="1"/>
</dbReference>
<reference evidence="9" key="1">
    <citation type="submission" date="2016-10" db="EMBL/GenBank/DDBJ databases">
        <authorList>
            <person name="Varghese N."/>
            <person name="Submissions S."/>
        </authorList>
    </citation>
    <scope>NUCLEOTIDE SEQUENCE [LARGE SCALE GENOMIC DNA]</scope>
    <source>
        <strain evidence="9">CGMCC 4.6825</strain>
    </source>
</reference>
<dbReference type="AlphaFoldDB" id="A0A1H9QWW6"/>
<dbReference type="Gene3D" id="3.40.47.10">
    <property type="match status" value="1"/>
</dbReference>
<dbReference type="InterPro" id="IPR050091">
    <property type="entry name" value="PKS_NRPS_Biosynth_Enz"/>
</dbReference>
<evidence type="ECO:0000256" key="4">
    <source>
        <dbReference type="ARBA" id="ARBA00023315"/>
    </source>
</evidence>
<dbReference type="CDD" id="cd00833">
    <property type="entry name" value="PKS"/>
    <property type="match status" value="1"/>
</dbReference>
<proteinExistence type="inferred from homology"/>
<evidence type="ECO:0000256" key="2">
    <source>
        <dbReference type="ARBA" id="ARBA00022553"/>
    </source>
</evidence>
<sequence length="617" mass="64556">MQLHAVPREFDSPVRGWNRRRHLLASRPMPTSQQSDGPAPGAAAEAPAGPLRRAMETIRALRGELAALRGAQRTAVVGTGLRAPGGITDRDTYWQALAAGQDLVGELPEQRRRAFPGGWEGLLTRGGYLPDVLGFDARFFGISPREARSLDPQHRLLLEVVWEAFEDAALPPEDVAERTGVYVGITGQDHRLWDEGEPNASWLIGNGHCFAAGRLAYTLGLRGPALALDTACSSSLVAVHTACRALAAGDCDVAVAGGVNLVLAPRSTAEIQRTEALSPDGRCRPFDARANGFVRGEGAGVVVLKRLADAERDGDRILGVIEGSGVNQDGRSSGFTAPNVLAQQTLIEGVLTAAGLTGADIGYLEAHGTGTPLGDPIELEAARAVLDSPGRTWHVGSVKANLGHAESAAGILGLIKALLCLERRQIPRQAHFETLNPRIRLDGSGLTVPTGTRPWEPSAGRCAAVSSFGMSGTNAHLVLSRPTAAAAPAPAPAGGFPVYAHTEAALRTLAGGYARRLAETGDAASAGGGYAAFAATANHGRTRLRQAAWITAAGAEEAADALRALAAGRDHPRVRMLEDAERPPPGGADGAVQDPPARASMTALPGYPWERTTYSSR</sequence>
<evidence type="ECO:0000256" key="5">
    <source>
        <dbReference type="RuleBase" id="RU003694"/>
    </source>
</evidence>
<dbReference type="InterPro" id="IPR014031">
    <property type="entry name" value="Ketoacyl_synth_C"/>
</dbReference>
<dbReference type="InterPro" id="IPR014030">
    <property type="entry name" value="Ketoacyl_synth_N"/>
</dbReference>
<dbReference type="InterPro" id="IPR020841">
    <property type="entry name" value="PKS_Beta-ketoAc_synthase_dom"/>
</dbReference>
<comment type="similarity">
    <text evidence="5">Belongs to the thiolase-like superfamily. Beta-ketoacyl-ACP synthases family.</text>
</comment>
<feature type="domain" description="Ketosynthase family 3 (KS3)" evidence="7">
    <location>
        <begin position="71"/>
        <end position="481"/>
    </location>
</feature>
<feature type="compositionally biased region" description="Low complexity" evidence="6">
    <location>
        <begin position="37"/>
        <end position="50"/>
    </location>
</feature>
<accession>A0A1H9QWW6</accession>
<feature type="region of interest" description="Disordered" evidence="6">
    <location>
        <begin position="25"/>
        <end position="50"/>
    </location>
</feature>
<dbReference type="GO" id="GO:0006633">
    <property type="term" value="P:fatty acid biosynthetic process"/>
    <property type="evidence" value="ECO:0007669"/>
    <property type="project" value="InterPro"/>
</dbReference>
<dbReference type="Gene3D" id="3.30.70.3290">
    <property type="match status" value="1"/>
</dbReference>
<dbReference type="InterPro" id="IPR032821">
    <property type="entry name" value="PKS_assoc"/>
</dbReference>
<dbReference type="GO" id="GO:0004315">
    <property type="term" value="F:3-oxoacyl-[acyl-carrier-protein] synthase activity"/>
    <property type="evidence" value="ECO:0007669"/>
    <property type="project" value="InterPro"/>
</dbReference>
<gene>
    <name evidence="8" type="ORF">SAMN05421870_103164</name>
</gene>
<evidence type="ECO:0000256" key="6">
    <source>
        <dbReference type="SAM" id="MobiDB-lite"/>
    </source>
</evidence>
<evidence type="ECO:0000259" key="7">
    <source>
        <dbReference type="PROSITE" id="PS52004"/>
    </source>
</evidence>
<keyword evidence="3 5" id="KW-0808">Transferase</keyword>
<dbReference type="EMBL" id="FOGO01000003">
    <property type="protein sequence ID" value="SER64946.1"/>
    <property type="molecule type" value="Genomic_DNA"/>
</dbReference>
<evidence type="ECO:0000313" key="9">
    <source>
        <dbReference type="Proteomes" id="UP000182841"/>
    </source>
</evidence>
<dbReference type="Pfam" id="PF02801">
    <property type="entry name" value="Ketoacyl-synt_C"/>
    <property type="match status" value="1"/>
</dbReference>
<dbReference type="Proteomes" id="UP000182841">
    <property type="component" value="Unassembled WGS sequence"/>
</dbReference>
<keyword evidence="9" id="KW-1185">Reference proteome</keyword>
<dbReference type="GO" id="GO:0004312">
    <property type="term" value="F:fatty acid synthase activity"/>
    <property type="evidence" value="ECO:0007669"/>
    <property type="project" value="TreeGrafter"/>
</dbReference>
<evidence type="ECO:0000313" key="8">
    <source>
        <dbReference type="EMBL" id="SER64946.1"/>
    </source>
</evidence>
<organism evidence="8 9">
    <name type="scientific">Streptomyces qinglanensis</name>
    <dbReference type="NCBI Taxonomy" id="943816"/>
    <lineage>
        <taxon>Bacteria</taxon>
        <taxon>Bacillati</taxon>
        <taxon>Actinomycetota</taxon>
        <taxon>Actinomycetes</taxon>
        <taxon>Kitasatosporales</taxon>
        <taxon>Streptomycetaceae</taxon>
        <taxon>Streptomyces</taxon>
    </lineage>
</organism>
<protein>
    <submittedName>
        <fullName evidence="8">Ketoacyl-synthetase C-terminal extension</fullName>
    </submittedName>
</protein>
<evidence type="ECO:0000256" key="3">
    <source>
        <dbReference type="ARBA" id="ARBA00022679"/>
    </source>
</evidence>
<dbReference type="PROSITE" id="PS52004">
    <property type="entry name" value="KS3_2"/>
    <property type="match status" value="1"/>
</dbReference>